<dbReference type="SUPFAM" id="SSF88659">
    <property type="entry name" value="Sigma3 and sigma4 domains of RNA polymerase sigma factors"/>
    <property type="match status" value="1"/>
</dbReference>
<dbReference type="GO" id="GO:0016987">
    <property type="term" value="F:sigma factor activity"/>
    <property type="evidence" value="ECO:0007669"/>
    <property type="project" value="UniProtKB-KW"/>
</dbReference>
<evidence type="ECO:0000259" key="6">
    <source>
        <dbReference type="Pfam" id="PF08281"/>
    </source>
</evidence>
<gene>
    <name evidence="7" type="ORF">D7322_23490</name>
</gene>
<keyword evidence="2" id="KW-0805">Transcription regulation</keyword>
<keyword evidence="3" id="KW-0731">Sigma factor</keyword>
<dbReference type="Pfam" id="PF04542">
    <property type="entry name" value="Sigma70_r2"/>
    <property type="match status" value="1"/>
</dbReference>
<dbReference type="GO" id="GO:0006352">
    <property type="term" value="P:DNA-templated transcription initiation"/>
    <property type="evidence" value="ECO:0007669"/>
    <property type="project" value="InterPro"/>
</dbReference>
<evidence type="ECO:0000313" key="7">
    <source>
        <dbReference type="EMBL" id="RKO69198.1"/>
    </source>
</evidence>
<dbReference type="InterPro" id="IPR039425">
    <property type="entry name" value="RNA_pol_sigma-70-like"/>
</dbReference>
<dbReference type="Gene3D" id="1.10.1740.10">
    <property type="match status" value="1"/>
</dbReference>
<evidence type="ECO:0000256" key="2">
    <source>
        <dbReference type="ARBA" id="ARBA00023015"/>
    </source>
</evidence>
<dbReference type="InterPro" id="IPR007627">
    <property type="entry name" value="RNA_pol_sigma70_r2"/>
</dbReference>
<sequence length="196" mass="23085">MASIEISKDVLEAIGYGDHSAFNLFYKAYYPVVLRVVKRYLKIDVLVEDVVQEIFTKIWIERTKLIRVVSLESYLFIVVKNYTLNYLHKIATDRIKQQRILESFELGINSVDQHVLDKEYQVKLQEILNRLPTQTKRVFELCRVEGKSYEESSRMLGVSKSAIKKHMIRCINTLKKYLQHDLNLPLVLFFLLKSIL</sequence>
<evidence type="ECO:0000256" key="3">
    <source>
        <dbReference type="ARBA" id="ARBA00023082"/>
    </source>
</evidence>
<dbReference type="Gene3D" id="1.10.10.10">
    <property type="entry name" value="Winged helix-like DNA-binding domain superfamily/Winged helix DNA-binding domain"/>
    <property type="match status" value="1"/>
</dbReference>
<dbReference type="OrthoDB" id="659577at2"/>
<dbReference type="SUPFAM" id="SSF88946">
    <property type="entry name" value="Sigma2 domain of RNA polymerase sigma factors"/>
    <property type="match status" value="1"/>
</dbReference>
<dbReference type="NCBIfam" id="TIGR02937">
    <property type="entry name" value="sigma70-ECF"/>
    <property type="match status" value="1"/>
</dbReference>
<dbReference type="PANTHER" id="PTHR43133">
    <property type="entry name" value="RNA POLYMERASE ECF-TYPE SIGMA FACTO"/>
    <property type="match status" value="1"/>
</dbReference>
<evidence type="ECO:0000259" key="5">
    <source>
        <dbReference type="Pfam" id="PF04542"/>
    </source>
</evidence>
<dbReference type="Pfam" id="PF08281">
    <property type="entry name" value="Sigma70_r4_2"/>
    <property type="match status" value="1"/>
</dbReference>
<dbReference type="InterPro" id="IPR036388">
    <property type="entry name" value="WH-like_DNA-bd_sf"/>
</dbReference>
<evidence type="ECO:0000256" key="1">
    <source>
        <dbReference type="ARBA" id="ARBA00010641"/>
    </source>
</evidence>
<accession>A0A420VS41</accession>
<name>A0A420VS41_9SPHI</name>
<comment type="similarity">
    <text evidence="1">Belongs to the sigma-70 factor family. ECF subfamily.</text>
</comment>
<dbReference type="GO" id="GO:0003677">
    <property type="term" value="F:DNA binding"/>
    <property type="evidence" value="ECO:0007669"/>
    <property type="project" value="InterPro"/>
</dbReference>
<proteinExistence type="inferred from homology"/>
<keyword evidence="4" id="KW-0804">Transcription</keyword>
<dbReference type="InterPro" id="IPR013325">
    <property type="entry name" value="RNA_pol_sigma_r2"/>
</dbReference>
<dbReference type="RefSeq" id="WP_121126632.1">
    <property type="nucleotide sequence ID" value="NZ_RBWS01000022.1"/>
</dbReference>
<dbReference type="InterPro" id="IPR013249">
    <property type="entry name" value="RNA_pol_sigma70_r4_t2"/>
</dbReference>
<dbReference type="GeneID" id="88832372"/>
<dbReference type="InterPro" id="IPR014284">
    <property type="entry name" value="RNA_pol_sigma-70_dom"/>
</dbReference>
<reference evidence="7 8" key="1">
    <citation type="submission" date="2018-10" db="EMBL/GenBank/DDBJ databases">
        <title>Sphingobacterium sp. M05W1-28.</title>
        <authorList>
            <person name="Cai H."/>
        </authorList>
    </citation>
    <scope>NUCLEOTIDE SEQUENCE [LARGE SCALE GENOMIC DNA]</scope>
    <source>
        <strain evidence="7 8">M05W1-28</strain>
    </source>
</reference>
<feature type="domain" description="RNA polymerase sigma-70 region 2" evidence="5">
    <location>
        <begin position="25"/>
        <end position="89"/>
    </location>
</feature>
<organism evidence="7 8">
    <name type="scientific">Sphingobacterium puteale</name>
    <dbReference type="NCBI Taxonomy" id="2420510"/>
    <lineage>
        <taxon>Bacteria</taxon>
        <taxon>Pseudomonadati</taxon>
        <taxon>Bacteroidota</taxon>
        <taxon>Sphingobacteriia</taxon>
        <taxon>Sphingobacteriales</taxon>
        <taxon>Sphingobacteriaceae</taxon>
        <taxon>Sphingobacterium</taxon>
    </lineage>
</organism>
<dbReference type="Proteomes" id="UP000282423">
    <property type="component" value="Unassembled WGS sequence"/>
</dbReference>
<protein>
    <submittedName>
        <fullName evidence="7">Sigma-70 family RNA polymerase sigma factor</fullName>
    </submittedName>
</protein>
<evidence type="ECO:0000313" key="8">
    <source>
        <dbReference type="Proteomes" id="UP000282423"/>
    </source>
</evidence>
<dbReference type="AlphaFoldDB" id="A0A420VS41"/>
<evidence type="ECO:0000256" key="4">
    <source>
        <dbReference type="ARBA" id="ARBA00023163"/>
    </source>
</evidence>
<dbReference type="InterPro" id="IPR013324">
    <property type="entry name" value="RNA_pol_sigma_r3/r4-like"/>
</dbReference>
<dbReference type="EMBL" id="RBWS01000022">
    <property type="protein sequence ID" value="RKO69198.1"/>
    <property type="molecule type" value="Genomic_DNA"/>
</dbReference>
<feature type="domain" description="RNA polymerase sigma factor 70 region 4 type 2" evidence="6">
    <location>
        <begin position="123"/>
        <end position="167"/>
    </location>
</feature>
<keyword evidence="8" id="KW-1185">Reference proteome</keyword>
<comment type="caution">
    <text evidence="7">The sequence shown here is derived from an EMBL/GenBank/DDBJ whole genome shotgun (WGS) entry which is preliminary data.</text>
</comment>
<dbReference type="PANTHER" id="PTHR43133:SF46">
    <property type="entry name" value="RNA POLYMERASE SIGMA-70 FACTOR ECF SUBFAMILY"/>
    <property type="match status" value="1"/>
</dbReference>